<dbReference type="CDD" id="cd00093">
    <property type="entry name" value="HTH_XRE"/>
    <property type="match status" value="1"/>
</dbReference>
<evidence type="ECO:0000256" key="1">
    <source>
        <dbReference type="SAM" id="MobiDB-lite"/>
    </source>
</evidence>
<dbReference type="SMART" id="SM00530">
    <property type="entry name" value="HTH_XRE"/>
    <property type="match status" value="1"/>
</dbReference>
<protein>
    <submittedName>
        <fullName evidence="3">Helix-turn-helix transcriptional regulator</fullName>
    </submittedName>
</protein>
<dbReference type="InterPro" id="IPR001387">
    <property type="entry name" value="Cro/C1-type_HTH"/>
</dbReference>
<dbReference type="Proteomes" id="UP001296706">
    <property type="component" value="Unassembled WGS sequence"/>
</dbReference>
<dbReference type="InterPro" id="IPR010982">
    <property type="entry name" value="Lambda_DNA-bd_dom_sf"/>
</dbReference>
<feature type="region of interest" description="Disordered" evidence="1">
    <location>
        <begin position="279"/>
        <end position="307"/>
    </location>
</feature>
<dbReference type="InterPro" id="IPR041413">
    <property type="entry name" value="MLTR_LBD"/>
</dbReference>
<feature type="domain" description="HTH cro/C1-type" evidence="2">
    <location>
        <begin position="43"/>
        <end position="90"/>
    </location>
</feature>
<accession>A0ABX1RNA5</accession>
<dbReference type="Pfam" id="PF13560">
    <property type="entry name" value="HTH_31"/>
    <property type="match status" value="1"/>
</dbReference>
<name>A0ABX1RNA5_9PSEU</name>
<dbReference type="PANTHER" id="PTHR35010:SF2">
    <property type="entry name" value="BLL4672 PROTEIN"/>
    <property type="match status" value="1"/>
</dbReference>
<dbReference type="SUPFAM" id="SSF47413">
    <property type="entry name" value="lambda repressor-like DNA-binding domains"/>
    <property type="match status" value="1"/>
</dbReference>
<proteinExistence type="predicted"/>
<evidence type="ECO:0000259" key="2">
    <source>
        <dbReference type="PROSITE" id="PS50943"/>
    </source>
</evidence>
<gene>
    <name evidence="3" type="ORF">HF577_28115</name>
</gene>
<dbReference type="RefSeq" id="WP_169398990.1">
    <property type="nucleotide sequence ID" value="NZ_BAAAJH010000049.1"/>
</dbReference>
<dbReference type="PANTHER" id="PTHR35010">
    <property type="entry name" value="BLL4672 PROTEIN-RELATED"/>
    <property type="match status" value="1"/>
</dbReference>
<dbReference type="Pfam" id="PF17765">
    <property type="entry name" value="MLTR_LBD"/>
    <property type="match status" value="1"/>
</dbReference>
<keyword evidence="4" id="KW-1185">Reference proteome</keyword>
<sequence length="307" mass="34376">MSGNFVDAGRNTELREFLRSRRARLTPQEAGLPPQAGARRVPGLRREEVAQLAGVSVDYYVRLERGRTVNVSEAVLAALARALRLNDTERDHLFAVARPTRHQRRPIPVRRVRPGLHLVLETLADSPAMILSHRLDILGTNRLARAVYTDFDALPYRERNLARYIFLDEGARELYVDWDQAARDIVATLHLHAGRHPHDRRLTELIGELALLDEDFRRWWADHDVHFHTHGTKRFRHPVVGELTLNFEALTPSGDPELILGLNTAEPGSSSEQALRLLAGRTSQSPPSPAGRPCGAGASGAVVSPWR</sequence>
<evidence type="ECO:0000313" key="3">
    <source>
        <dbReference type="EMBL" id="NMH80944.1"/>
    </source>
</evidence>
<dbReference type="Gene3D" id="3.30.450.180">
    <property type="match status" value="1"/>
</dbReference>
<evidence type="ECO:0000313" key="4">
    <source>
        <dbReference type="Proteomes" id="UP001296706"/>
    </source>
</evidence>
<dbReference type="PROSITE" id="PS50943">
    <property type="entry name" value="HTH_CROC1"/>
    <property type="match status" value="1"/>
</dbReference>
<comment type="caution">
    <text evidence="3">The sequence shown here is derived from an EMBL/GenBank/DDBJ whole genome shotgun (WGS) entry which is preliminary data.</text>
</comment>
<reference evidence="3 4" key="1">
    <citation type="submission" date="2020-04" db="EMBL/GenBank/DDBJ databases">
        <authorList>
            <person name="Klaysubun C."/>
            <person name="Duangmal K."/>
            <person name="Lipun K."/>
        </authorList>
    </citation>
    <scope>NUCLEOTIDE SEQUENCE [LARGE SCALE GENOMIC DNA]</scope>
    <source>
        <strain evidence="3 4">JCM 11839</strain>
    </source>
</reference>
<organism evidence="3 4">
    <name type="scientific">Pseudonocardia xinjiangensis</name>
    <dbReference type="NCBI Taxonomy" id="75289"/>
    <lineage>
        <taxon>Bacteria</taxon>
        <taxon>Bacillati</taxon>
        <taxon>Actinomycetota</taxon>
        <taxon>Actinomycetes</taxon>
        <taxon>Pseudonocardiales</taxon>
        <taxon>Pseudonocardiaceae</taxon>
        <taxon>Pseudonocardia</taxon>
    </lineage>
</organism>
<dbReference type="EMBL" id="JAAXKY010000122">
    <property type="protein sequence ID" value="NMH80944.1"/>
    <property type="molecule type" value="Genomic_DNA"/>
</dbReference>
<dbReference type="Gene3D" id="1.10.260.40">
    <property type="entry name" value="lambda repressor-like DNA-binding domains"/>
    <property type="match status" value="1"/>
</dbReference>